<feature type="compositionally biased region" description="Polar residues" evidence="8">
    <location>
        <begin position="296"/>
        <end position="313"/>
    </location>
</feature>
<sequence length="939" mass="102018">MMADYVVPRHNAVMERLRRRIELFRRHHTGCESRYQSHAVERQEMERQQTFALHQRCLQTKAKRSSKHRQPAAASAEPAGHRGTSAGGGAEEPGEQSRNNTLIALQETVKRKLENAGSPLAREQVNGFSDGYPPNKKSCVEDTLGARNGVSNGTVPPLSPMDTKHNVMANGNHRAEHSEAGITDSGASRGSDSDFRLLKEMKQEPVDDILPCILPSGGTTGSNSLFPDLNLDDQDWSEIMEEFNRSVPYEDIQELFSVSFGDRKDPELTSGAAQSLIPPDLANVKTEFSPAGFEQESCNGSPQVRPTSSGPLHTSSPVSAPATSPVQQTSRQIPNHMLPGAPKDLSPAQQLQQLAAREQQRAILQSQQHVVQKPPPPTQQKPQSQTPKFHPQPNHSTSWPQNPPGQSQMSGTFGLEKPTSPSLYPQDFPNPKAMLMPNKGSPKAGAPAGYMQPMLSHAPNPAAQAAMLDYSNTKPLSHYEAVASGAPRGPVTAQSQNKAILNLMRHQQMQKPRPAGMSFRPAHLQHAPESGAYAASAHVPGPGNSMPPQPTSTSNTAYTKQMQMMSQQQKQLLQRQIMAEEKQQQLQRHLTRPPPQYQDQQNPFQQQFSTVPCLAQQHPSAFPEHTLSGASQPIGNVNSLSGAAPGTQRMFSQTQSMMGMGNAVPSTGPSPAASQADMSLQSCAGGLDVQQVLYGNMPMHPNQQRAQVSNMSSAYRQSVLAAQQQQAHLKSQPNAAMMMKQQQLARLPNSIPNAMANAMQGALPTQAQSWQTQASQQHPVLQPGSANPGFPSTAFHMQARLAKLPNNAPFPQGGMGSSAAGRMNPAQMMPNMSQQRTNLPQQQTPQQGQVPTQPQQVLPDLGPFSQTQAGPNRTTALQCNQAYQLNRPANQQLQFSYNSQSAAGLSGFPAETDLVDSLLKNQSTQEWMDDIDELLASHQ</sequence>
<evidence type="ECO:0000256" key="2">
    <source>
        <dbReference type="ARBA" id="ARBA00008081"/>
    </source>
</evidence>
<comment type="caution">
    <text evidence="10">The sequence shown here is derived from an EMBL/GenBank/DDBJ whole genome shotgun (WGS) entry which is preliminary data.</text>
</comment>
<keyword evidence="6" id="KW-0804">Transcription</keyword>
<dbReference type="Pfam" id="PF09596">
    <property type="entry name" value="MamL-1"/>
    <property type="match status" value="1"/>
</dbReference>
<dbReference type="Pfam" id="PF20801">
    <property type="entry name" value="MAML1_3_TAD2"/>
    <property type="match status" value="1"/>
</dbReference>
<reference evidence="10 11" key="1">
    <citation type="submission" date="2024-02" db="EMBL/GenBank/DDBJ databases">
        <title>Chromosome-level genome assembly of the Eurasian Minnow (Phoxinus phoxinus).</title>
        <authorList>
            <person name="Oriowo T.O."/>
            <person name="Martin S."/>
            <person name="Stange M."/>
            <person name="Chrysostomakis Y."/>
            <person name="Brown T."/>
            <person name="Winkler S."/>
            <person name="Kukowka S."/>
            <person name="Myers E.W."/>
            <person name="Bohne A."/>
        </authorList>
    </citation>
    <scope>NUCLEOTIDE SEQUENCE [LARGE SCALE GENOMIC DNA]</scope>
    <source>
        <strain evidence="10">ZFMK-TIS-60720</strain>
        <tissue evidence="10">Whole Organism</tissue>
    </source>
</reference>
<evidence type="ECO:0000256" key="3">
    <source>
        <dbReference type="ARBA" id="ARBA00022976"/>
    </source>
</evidence>
<feature type="compositionally biased region" description="Basic residues" evidence="8">
    <location>
        <begin position="61"/>
        <end position="70"/>
    </location>
</feature>
<feature type="domain" description="Neurogenic mastermind-like N-terminal" evidence="9">
    <location>
        <begin position="8"/>
        <end position="67"/>
    </location>
</feature>
<evidence type="ECO:0000313" key="11">
    <source>
        <dbReference type="Proteomes" id="UP001364617"/>
    </source>
</evidence>
<dbReference type="GO" id="GO:0007221">
    <property type="term" value="P:positive regulation of transcription of Notch receptor target"/>
    <property type="evidence" value="ECO:0007669"/>
    <property type="project" value="InterPro"/>
</dbReference>
<keyword evidence="3" id="KW-0914">Notch signaling pathway</keyword>
<proteinExistence type="inferred from homology"/>
<dbReference type="InterPro" id="IPR048455">
    <property type="entry name" value="MAML1_3_TAD2"/>
</dbReference>
<dbReference type="Proteomes" id="UP001364617">
    <property type="component" value="Unassembled WGS sequence"/>
</dbReference>
<dbReference type="GO" id="GO:0003713">
    <property type="term" value="F:transcription coactivator activity"/>
    <property type="evidence" value="ECO:0007669"/>
    <property type="project" value="InterPro"/>
</dbReference>
<feature type="compositionally biased region" description="Low complexity" evidence="8">
    <location>
        <begin position="348"/>
        <end position="372"/>
    </location>
</feature>
<evidence type="ECO:0000256" key="6">
    <source>
        <dbReference type="ARBA" id="ARBA00023163"/>
    </source>
</evidence>
<feature type="compositionally biased region" description="Low complexity" evidence="8">
    <location>
        <begin position="834"/>
        <end position="854"/>
    </location>
</feature>
<gene>
    <name evidence="10" type="ORF">R3I93_015836</name>
</gene>
<feature type="region of interest" description="Disordered" evidence="8">
    <location>
        <begin position="291"/>
        <end position="445"/>
    </location>
</feature>
<dbReference type="InterPro" id="IPR046370">
    <property type="entry name" value="MAML_N_sf"/>
</dbReference>
<evidence type="ECO:0000256" key="1">
    <source>
        <dbReference type="ARBA" id="ARBA00004324"/>
    </source>
</evidence>
<name>A0AAN9CNP6_9TELE</name>
<keyword evidence="5" id="KW-0010">Activator</keyword>
<feature type="region of interest" description="Disordered" evidence="8">
    <location>
        <begin position="805"/>
        <end position="854"/>
    </location>
</feature>
<dbReference type="GO" id="GO:0016607">
    <property type="term" value="C:nuclear speck"/>
    <property type="evidence" value="ECO:0007669"/>
    <property type="project" value="UniProtKB-SubCell"/>
</dbReference>
<keyword evidence="7" id="KW-0539">Nucleus</keyword>
<dbReference type="Gene3D" id="6.10.250.970">
    <property type="match status" value="1"/>
</dbReference>
<feature type="region of interest" description="Disordered" evidence="8">
    <location>
        <begin position="58"/>
        <end position="98"/>
    </location>
</feature>
<protein>
    <recommendedName>
        <fullName evidence="9">Neurogenic mastermind-like N-terminal domain-containing protein</fullName>
    </recommendedName>
</protein>
<comment type="similarity">
    <text evidence="2">Belongs to the mastermind family.</text>
</comment>
<comment type="subcellular location">
    <subcellularLocation>
        <location evidence="1">Nucleus speckle</location>
    </subcellularLocation>
</comment>
<evidence type="ECO:0000256" key="7">
    <source>
        <dbReference type="ARBA" id="ARBA00023242"/>
    </source>
</evidence>
<evidence type="ECO:0000313" key="10">
    <source>
        <dbReference type="EMBL" id="KAK7141802.1"/>
    </source>
</evidence>
<dbReference type="InterPro" id="IPR046369">
    <property type="entry name" value="MAML1-3"/>
</dbReference>
<evidence type="ECO:0000259" key="9">
    <source>
        <dbReference type="SMART" id="SM01275"/>
    </source>
</evidence>
<feature type="compositionally biased region" description="Polar residues" evidence="8">
    <location>
        <begin position="393"/>
        <end position="411"/>
    </location>
</feature>
<dbReference type="SMART" id="SM01275">
    <property type="entry name" value="MamL-1"/>
    <property type="match status" value="1"/>
</dbReference>
<accession>A0AAN9CNP6</accession>
<keyword evidence="4" id="KW-0805">Transcription regulation</keyword>
<dbReference type="InterPro" id="IPR019082">
    <property type="entry name" value="Mastermind-like_N"/>
</dbReference>
<organism evidence="10 11">
    <name type="scientific">Phoxinus phoxinus</name>
    <name type="common">Eurasian minnow</name>
    <dbReference type="NCBI Taxonomy" id="58324"/>
    <lineage>
        <taxon>Eukaryota</taxon>
        <taxon>Metazoa</taxon>
        <taxon>Chordata</taxon>
        <taxon>Craniata</taxon>
        <taxon>Vertebrata</taxon>
        <taxon>Euteleostomi</taxon>
        <taxon>Actinopterygii</taxon>
        <taxon>Neopterygii</taxon>
        <taxon>Teleostei</taxon>
        <taxon>Ostariophysi</taxon>
        <taxon>Cypriniformes</taxon>
        <taxon>Leuciscidae</taxon>
        <taxon>Phoxininae</taxon>
        <taxon>Phoxinus</taxon>
    </lineage>
</organism>
<evidence type="ECO:0000256" key="5">
    <source>
        <dbReference type="ARBA" id="ARBA00023159"/>
    </source>
</evidence>
<dbReference type="EMBL" id="JAYKXH010000016">
    <property type="protein sequence ID" value="KAK7141802.1"/>
    <property type="molecule type" value="Genomic_DNA"/>
</dbReference>
<dbReference type="PANTHER" id="PTHR15692">
    <property type="entry name" value="MASTERMIND-LIKE"/>
    <property type="match status" value="1"/>
</dbReference>
<keyword evidence="11" id="KW-1185">Reference proteome</keyword>
<dbReference type="AlphaFoldDB" id="A0AAN9CNP6"/>
<feature type="region of interest" description="Disordered" evidence="8">
    <location>
        <begin position="115"/>
        <end position="134"/>
    </location>
</feature>
<feature type="compositionally biased region" description="Low complexity" evidence="8">
    <location>
        <begin position="314"/>
        <end position="326"/>
    </location>
</feature>
<evidence type="ECO:0000256" key="4">
    <source>
        <dbReference type="ARBA" id="ARBA00023015"/>
    </source>
</evidence>
<dbReference type="PANTHER" id="PTHR15692:SF19">
    <property type="entry name" value="MASTERMIND-LIKE PROTEIN 1"/>
    <property type="match status" value="1"/>
</dbReference>
<evidence type="ECO:0000256" key="8">
    <source>
        <dbReference type="SAM" id="MobiDB-lite"/>
    </source>
</evidence>